<proteinExistence type="predicted"/>
<reference evidence="3 4" key="1">
    <citation type="submission" date="2018-12" db="EMBL/GenBank/DDBJ databases">
        <authorList>
            <consortium name="Pathogen Informatics"/>
        </authorList>
    </citation>
    <scope>NUCLEOTIDE SEQUENCE [LARGE SCALE GENOMIC DNA]</scope>
    <source>
        <strain evidence="3 4">NCTC11923</strain>
    </source>
</reference>
<feature type="region of interest" description="Disordered" evidence="1">
    <location>
        <begin position="188"/>
        <end position="207"/>
    </location>
</feature>
<organism evidence="3 4">
    <name type="scientific">Actinomyces slackii</name>
    <dbReference type="NCBI Taxonomy" id="52774"/>
    <lineage>
        <taxon>Bacteria</taxon>
        <taxon>Bacillati</taxon>
        <taxon>Actinomycetota</taxon>
        <taxon>Actinomycetes</taxon>
        <taxon>Actinomycetales</taxon>
        <taxon>Actinomycetaceae</taxon>
        <taxon>Actinomyces</taxon>
    </lineage>
</organism>
<name>A0A448KDK8_9ACTO</name>
<evidence type="ECO:0000313" key="4">
    <source>
        <dbReference type="Proteomes" id="UP000276899"/>
    </source>
</evidence>
<evidence type="ECO:0000256" key="1">
    <source>
        <dbReference type="SAM" id="MobiDB-lite"/>
    </source>
</evidence>
<feature type="signal peptide" evidence="2">
    <location>
        <begin position="1"/>
        <end position="19"/>
    </location>
</feature>
<dbReference type="RefSeq" id="WP_051281361.1">
    <property type="nucleotide sequence ID" value="NZ_CBCRWE010000018.1"/>
</dbReference>
<feature type="compositionally biased region" description="Low complexity" evidence="1">
    <location>
        <begin position="344"/>
        <end position="354"/>
    </location>
</feature>
<accession>A0A448KDK8</accession>
<dbReference type="Proteomes" id="UP000276899">
    <property type="component" value="Chromosome"/>
</dbReference>
<evidence type="ECO:0008006" key="5">
    <source>
        <dbReference type="Google" id="ProtNLM"/>
    </source>
</evidence>
<evidence type="ECO:0000256" key="2">
    <source>
        <dbReference type="SAM" id="SignalP"/>
    </source>
</evidence>
<dbReference type="EMBL" id="LR134363">
    <property type="protein sequence ID" value="VEG74982.1"/>
    <property type="molecule type" value="Genomic_DNA"/>
</dbReference>
<gene>
    <name evidence="3" type="ORF">NCTC11923_01634</name>
</gene>
<evidence type="ECO:0000313" key="3">
    <source>
        <dbReference type="EMBL" id="VEG74982.1"/>
    </source>
</evidence>
<protein>
    <recommendedName>
        <fullName evidence="5">DUF11 domain-containing protein</fullName>
    </recommendedName>
</protein>
<dbReference type="AlphaFoldDB" id="A0A448KDK8"/>
<dbReference type="STRING" id="1278298.GCA_000428685_00644"/>
<feature type="region of interest" description="Disordered" evidence="1">
    <location>
        <begin position="315"/>
        <end position="354"/>
    </location>
</feature>
<dbReference type="KEGG" id="asla:NCTC11923_01634"/>
<feature type="compositionally biased region" description="Low complexity" evidence="1">
    <location>
        <begin position="315"/>
        <end position="324"/>
    </location>
</feature>
<feature type="chain" id="PRO_5019532525" description="DUF11 domain-containing protein" evidence="2">
    <location>
        <begin position="20"/>
        <end position="491"/>
    </location>
</feature>
<sequence length="491" mass="50841">MILTLPLIASPLLGAPAQADTPQPSGDIAASGTYSTAGADCHGTDKATGCLSWGLRVPATAAPNQTTTLTIEIPSQPGQWEWACRDESRVEGTATYYTAPHEGAPIERLTQSGLGFFDHLRYDRHGSSVGYAKSVSCTPERLSLTYEVEFDQAPSGTYLDLSMDAVVVAPGSAERTYSIAPTITTSHDNAVRTPSASVTKPDAAAPQVTVTTAPGTAAPDADSGAGQFVATVRNDSTTALSAFTVSVATTQGPASITGLSCDLRAHGGSELVAPTTGRSVDLSVDSADKTSVPAGGEFTCLVSYSGAVGRNTLTTSVSTGGRSVSSDHQDNRPGQEVTVQAEKSSVSVDPPGGVVSTPHVSIKYTVTVTNPTDAHGSTSEMRLRPQAPNGLTLSSMWASMPRWTFWIDPEEDGTFRIVSADLPANSSQTFSFTAIYAVDTAAIDEQGWASLKTCKAGDPTTGVTTLIDLAPANAGQAPTTMETCTAVERPN</sequence>
<feature type="compositionally biased region" description="Polar residues" evidence="1">
    <location>
        <begin position="188"/>
        <end position="198"/>
    </location>
</feature>
<keyword evidence="2" id="KW-0732">Signal</keyword>
<keyword evidence="4" id="KW-1185">Reference proteome</keyword>